<protein>
    <submittedName>
        <fullName evidence="7">Uncharacterized protein</fullName>
    </submittedName>
</protein>
<dbReference type="OMA" id="NPAPLAM"/>
<evidence type="ECO:0000313" key="7">
    <source>
        <dbReference type="EMBL" id="EHK50157.1"/>
    </source>
</evidence>
<keyword evidence="5 6" id="KW-0472">Membrane</keyword>
<feature type="transmembrane region" description="Helical" evidence="6">
    <location>
        <begin position="64"/>
        <end position="84"/>
    </location>
</feature>
<dbReference type="HOGENOM" id="CLU_051062_2_0_1"/>
<evidence type="ECO:0000256" key="4">
    <source>
        <dbReference type="ARBA" id="ARBA00022989"/>
    </source>
</evidence>
<comment type="caution">
    <text evidence="7">The sequence shown here is derived from an EMBL/GenBank/DDBJ whole genome shotgun (WGS) entry which is preliminary data.</text>
</comment>
<dbReference type="eggNOG" id="ENOG502SI7M">
    <property type="taxonomic scope" value="Eukaryota"/>
</dbReference>
<accession>G9NFU1</accession>
<keyword evidence="4 6" id="KW-1133">Transmembrane helix</keyword>
<evidence type="ECO:0000256" key="2">
    <source>
        <dbReference type="ARBA" id="ARBA00005587"/>
    </source>
</evidence>
<feature type="transmembrane region" description="Helical" evidence="6">
    <location>
        <begin position="38"/>
        <end position="57"/>
    </location>
</feature>
<organism evidence="7 8">
    <name type="scientific">Hypocrea atroviridis (strain ATCC 20476 / IMI 206040)</name>
    <name type="common">Trichoderma atroviride</name>
    <dbReference type="NCBI Taxonomy" id="452589"/>
    <lineage>
        <taxon>Eukaryota</taxon>
        <taxon>Fungi</taxon>
        <taxon>Dikarya</taxon>
        <taxon>Ascomycota</taxon>
        <taxon>Pezizomycotina</taxon>
        <taxon>Sordariomycetes</taxon>
        <taxon>Hypocreomycetidae</taxon>
        <taxon>Hypocreales</taxon>
        <taxon>Hypocreaceae</taxon>
        <taxon>Trichoderma</taxon>
    </lineage>
</organism>
<dbReference type="Pfam" id="PF01184">
    <property type="entry name" value="Gpr1_Fun34_YaaH"/>
    <property type="match status" value="1"/>
</dbReference>
<feature type="transmembrane region" description="Helical" evidence="6">
    <location>
        <begin position="96"/>
        <end position="116"/>
    </location>
</feature>
<dbReference type="Proteomes" id="UP000005426">
    <property type="component" value="Unassembled WGS sequence"/>
</dbReference>
<keyword evidence="8" id="KW-1185">Reference proteome</keyword>
<dbReference type="OrthoDB" id="3648309at2759"/>
<feature type="transmembrane region" description="Helical" evidence="6">
    <location>
        <begin position="128"/>
        <end position="149"/>
    </location>
</feature>
<proteinExistence type="inferred from homology"/>
<dbReference type="InterPro" id="IPR000791">
    <property type="entry name" value="Gpr1/Fun34/SatP-like"/>
</dbReference>
<comment type="subcellular location">
    <subcellularLocation>
        <location evidence="1">Membrane</location>
        <topology evidence="1">Multi-pass membrane protein</topology>
    </subcellularLocation>
</comment>
<evidence type="ECO:0000256" key="6">
    <source>
        <dbReference type="SAM" id="Phobius"/>
    </source>
</evidence>
<sequence length="240" mass="25858">MAPSAHLTSVTNCDEESAEKVQGVYQSLAPRLANPSPLAMGGFATSLLTVSLAMMGFRGVSNQTVFVGDLCFVACIALLISAQWEMVRGNTFSYTVLSAFGLFYGGYGAIMIPSLGVAEAFGGYTPEYYNSMGFFILIWAVLNIFFLVASVAFNIVYICIFLTIELCFTLEASSYFTLADGNANLSVALMKAAGVFGFLAGLLGFYATAHYLCQDVLPFDIPMGDTSRVVKRWTKAKNVV</sequence>
<evidence type="ECO:0000256" key="1">
    <source>
        <dbReference type="ARBA" id="ARBA00004141"/>
    </source>
</evidence>
<dbReference type="EMBL" id="ABDG02000014">
    <property type="protein sequence ID" value="EHK50157.1"/>
    <property type="molecule type" value="Genomic_DNA"/>
</dbReference>
<evidence type="ECO:0000313" key="8">
    <source>
        <dbReference type="Proteomes" id="UP000005426"/>
    </source>
</evidence>
<dbReference type="PANTHER" id="PTHR31123:SF7">
    <property type="entry name" value="MARVEL DOMAIN-CONTAINING PROTEIN"/>
    <property type="match status" value="1"/>
</dbReference>
<feature type="transmembrane region" description="Helical" evidence="6">
    <location>
        <begin position="188"/>
        <end position="209"/>
    </location>
</feature>
<evidence type="ECO:0000256" key="3">
    <source>
        <dbReference type="ARBA" id="ARBA00022692"/>
    </source>
</evidence>
<comment type="similarity">
    <text evidence="2">Belongs to the acetate uptake transporter (AceTr) (TC 2.A.96) family.</text>
</comment>
<name>G9NFU1_HYPAI</name>
<gene>
    <name evidence="7" type="ORF">TRIATDRAFT_314379</name>
</gene>
<reference evidence="7 8" key="1">
    <citation type="journal article" date="2011" name="Genome Biol.">
        <title>Comparative genome sequence analysis underscores mycoparasitism as the ancestral life style of Trichoderma.</title>
        <authorList>
            <person name="Kubicek C.P."/>
            <person name="Herrera-Estrella A."/>
            <person name="Seidl-Seiboth V."/>
            <person name="Martinez D.A."/>
            <person name="Druzhinina I.S."/>
            <person name="Thon M."/>
            <person name="Zeilinger S."/>
            <person name="Casas-Flores S."/>
            <person name="Horwitz B.A."/>
            <person name="Mukherjee P.K."/>
            <person name="Mukherjee M."/>
            <person name="Kredics L."/>
            <person name="Alcaraz L.D."/>
            <person name="Aerts A."/>
            <person name="Antal Z."/>
            <person name="Atanasova L."/>
            <person name="Cervantes-Badillo M.G."/>
            <person name="Challacombe J."/>
            <person name="Chertkov O."/>
            <person name="McCluskey K."/>
            <person name="Coulpier F."/>
            <person name="Deshpande N."/>
            <person name="von Doehren H."/>
            <person name="Ebbole D.J."/>
            <person name="Esquivel-Naranjo E.U."/>
            <person name="Fekete E."/>
            <person name="Flipphi M."/>
            <person name="Glaser F."/>
            <person name="Gomez-Rodriguez E.Y."/>
            <person name="Gruber S."/>
            <person name="Han C."/>
            <person name="Henrissat B."/>
            <person name="Hermosa R."/>
            <person name="Hernandez-Onate M."/>
            <person name="Karaffa L."/>
            <person name="Kosti I."/>
            <person name="Le Crom S."/>
            <person name="Lindquist E."/>
            <person name="Lucas S."/>
            <person name="Luebeck M."/>
            <person name="Luebeck P.S."/>
            <person name="Margeot A."/>
            <person name="Metz B."/>
            <person name="Misra M."/>
            <person name="Nevalainen H."/>
            <person name="Omann M."/>
            <person name="Packer N."/>
            <person name="Perrone G."/>
            <person name="Uresti-Rivera E.E."/>
            <person name="Salamov A."/>
            <person name="Schmoll M."/>
            <person name="Seiboth B."/>
            <person name="Shapiro H."/>
            <person name="Sukno S."/>
            <person name="Tamayo-Ramos J.A."/>
            <person name="Tisch D."/>
            <person name="Wiest A."/>
            <person name="Wilkinson H.H."/>
            <person name="Zhang M."/>
            <person name="Coutinho P.M."/>
            <person name="Kenerley C.M."/>
            <person name="Monte E."/>
            <person name="Baker S.E."/>
            <person name="Grigoriev I.V."/>
        </authorList>
    </citation>
    <scope>NUCLEOTIDE SEQUENCE [LARGE SCALE GENOMIC DNA]</scope>
    <source>
        <strain evidence="8">ATCC 20476 / IMI 206040</strain>
    </source>
</reference>
<feature type="transmembrane region" description="Helical" evidence="6">
    <location>
        <begin position="155"/>
        <end position="176"/>
    </location>
</feature>
<dbReference type="GO" id="GO:0015123">
    <property type="term" value="F:acetate transmembrane transporter activity"/>
    <property type="evidence" value="ECO:0007669"/>
    <property type="project" value="TreeGrafter"/>
</dbReference>
<dbReference type="PANTHER" id="PTHR31123">
    <property type="entry name" value="ACCUMULATION OF DYADS PROTEIN 2-RELATED"/>
    <property type="match status" value="1"/>
</dbReference>
<evidence type="ECO:0000256" key="5">
    <source>
        <dbReference type="ARBA" id="ARBA00023136"/>
    </source>
</evidence>
<dbReference type="GO" id="GO:0005886">
    <property type="term" value="C:plasma membrane"/>
    <property type="evidence" value="ECO:0007669"/>
    <property type="project" value="TreeGrafter"/>
</dbReference>
<keyword evidence="3 6" id="KW-0812">Transmembrane</keyword>
<dbReference type="AlphaFoldDB" id="G9NFU1"/>
<dbReference type="InterPro" id="IPR051633">
    <property type="entry name" value="AceTr"/>
</dbReference>